<feature type="non-terminal residue" evidence="1">
    <location>
        <position position="47"/>
    </location>
</feature>
<dbReference type="AlphaFoldDB" id="K1REX1"/>
<dbReference type="Gene3D" id="3.40.50.300">
    <property type="entry name" value="P-loop containing nucleotide triphosphate hydrolases"/>
    <property type="match status" value="1"/>
</dbReference>
<comment type="caution">
    <text evidence="1">The sequence shown here is derived from an EMBL/GenBank/DDBJ whole genome shotgun (WGS) entry which is preliminary data.</text>
</comment>
<accession>K1REX1</accession>
<evidence type="ECO:0008006" key="2">
    <source>
        <dbReference type="Google" id="ProtNLM"/>
    </source>
</evidence>
<organism evidence="1">
    <name type="scientific">human gut metagenome</name>
    <dbReference type="NCBI Taxonomy" id="408170"/>
    <lineage>
        <taxon>unclassified sequences</taxon>
        <taxon>metagenomes</taxon>
        <taxon>organismal metagenomes</taxon>
    </lineage>
</organism>
<sequence length="47" mass="5381">MLDGYDEIAIEQKDALTHSLENFFDCYPQNSYLLTSRPGANAETLER</sequence>
<dbReference type="EMBL" id="AJWZ01010856">
    <property type="protein sequence ID" value="EKC47267.1"/>
    <property type="molecule type" value="Genomic_DNA"/>
</dbReference>
<name>K1REX1_9ZZZZ</name>
<evidence type="ECO:0000313" key="1">
    <source>
        <dbReference type="EMBL" id="EKC47267.1"/>
    </source>
</evidence>
<protein>
    <recommendedName>
        <fullName evidence="2">NACHT domain-containing protein</fullName>
    </recommendedName>
</protein>
<dbReference type="InterPro" id="IPR027417">
    <property type="entry name" value="P-loop_NTPase"/>
</dbReference>
<proteinExistence type="predicted"/>
<gene>
    <name evidence="1" type="ORF">OBE_15795</name>
</gene>
<reference evidence="1" key="1">
    <citation type="journal article" date="2013" name="Environ. Microbiol.">
        <title>Microbiota from the distal guts of lean and obese adolescents exhibit partial functional redundancy besides clear differences in community structure.</title>
        <authorList>
            <person name="Ferrer M."/>
            <person name="Ruiz A."/>
            <person name="Lanza F."/>
            <person name="Haange S.B."/>
            <person name="Oberbach A."/>
            <person name="Till H."/>
            <person name="Bargiela R."/>
            <person name="Campoy C."/>
            <person name="Segura M.T."/>
            <person name="Richter M."/>
            <person name="von Bergen M."/>
            <person name="Seifert J."/>
            <person name="Suarez A."/>
        </authorList>
    </citation>
    <scope>NUCLEOTIDE SEQUENCE</scope>
</reference>